<dbReference type="Pfam" id="PF03450">
    <property type="entry name" value="CO_deh_flav_C"/>
    <property type="match status" value="1"/>
</dbReference>
<evidence type="ECO:0000313" key="5">
    <source>
        <dbReference type="EMBL" id="GCE16613.1"/>
    </source>
</evidence>
<dbReference type="AlphaFoldDB" id="A0A402ABZ6"/>
<keyword evidence="6" id="KW-1185">Reference proteome</keyword>
<dbReference type="SMART" id="SM01092">
    <property type="entry name" value="CO_deh_flav_C"/>
    <property type="match status" value="1"/>
</dbReference>
<dbReference type="GO" id="GO:0016491">
    <property type="term" value="F:oxidoreductase activity"/>
    <property type="evidence" value="ECO:0007669"/>
    <property type="project" value="UniProtKB-KW"/>
</dbReference>
<proteinExistence type="predicted"/>
<dbReference type="PROSITE" id="PS51387">
    <property type="entry name" value="FAD_PCMH"/>
    <property type="match status" value="1"/>
</dbReference>
<protein>
    <recommendedName>
        <fullName evidence="4">FAD-binding PCMH-type domain-containing protein</fullName>
    </recommendedName>
</protein>
<dbReference type="SUPFAM" id="SSF55447">
    <property type="entry name" value="CO dehydrogenase flavoprotein C-terminal domain-like"/>
    <property type="match status" value="1"/>
</dbReference>
<accession>A0A402ABZ6</accession>
<name>A0A402ABZ6_9CHLR</name>
<sequence length="216" mass="22799">MGALTTYTQIEKSDLLRTHFPLLTEGTTMIGDQQVRNRGTIGGSIAHSDPAADMPGIVLALKAEIVVQGPQGQRTIKADDFFVDTFTTALEPNELLVELRFPVLAARTGSAYEKLANKASHYAIAGCAALITRGTDGTCSAASIAITGATVRTIRASAVESALVGSQLDEATISAAVSHATDGESMISDIHGSEEYRRKMAAVVARRAILKAIERI</sequence>
<dbReference type="InterPro" id="IPR036683">
    <property type="entry name" value="CO_DH_flav_C_dom_sf"/>
</dbReference>
<dbReference type="Pfam" id="PF00941">
    <property type="entry name" value="FAD_binding_5"/>
    <property type="match status" value="1"/>
</dbReference>
<dbReference type="FunFam" id="3.30.465.10:FF:000017">
    <property type="entry name" value="Xanthine dehydrogenase, FAD binding subunit"/>
    <property type="match status" value="1"/>
</dbReference>
<keyword evidence="1" id="KW-0285">Flavoprotein</keyword>
<dbReference type="PANTHER" id="PTHR42659">
    <property type="entry name" value="XANTHINE DEHYDROGENASE SUBUNIT C-RELATED"/>
    <property type="match status" value="1"/>
</dbReference>
<dbReference type="InterPro" id="IPR016169">
    <property type="entry name" value="FAD-bd_PCMH_sub2"/>
</dbReference>
<dbReference type="SUPFAM" id="SSF56176">
    <property type="entry name" value="FAD-binding/transporter-associated domain-like"/>
    <property type="match status" value="1"/>
</dbReference>
<dbReference type="InterPro" id="IPR005107">
    <property type="entry name" value="CO_DH_flav_C"/>
</dbReference>
<dbReference type="InterPro" id="IPR002346">
    <property type="entry name" value="Mopterin_DH_FAD-bd"/>
</dbReference>
<keyword evidence="2" id="KW-0274">FAD</keyword>
<dbReference type="EMBL" id="BIFS01000001">
    <property type="protein sequence ID" value="GCE16613.1"/>
    <property type="molecule type" value="Genomic_DNA"/>
</dbReference>
<dbReference type="InterPro" id="IPR036318">
    <property type="entry name" value="FAD-bd_PCMH-like_sf"/>
</dbReference>
<comment type="caution">
    <text evidence="5">The sequence shown here is derived from an EMBL/GenBank/DDBJ whole genome shotgun (WGS) entry which is preliminary data.</text>
</comment>
<reference evidence="6" key="1">
    <citation type="submission" date="2018-12" db="EMBL/GenBank/DDBJ databases">
        <title>Tengunoibacter tsumagoiensis gen. nov., sp. nov., Dictyobacter kobayashii sp. nov., D. alpinus sp. nov., and D. joshuensis sp. nov. and description of Dictyobacteraceae fam. nov. within the order Ktedonobacterales isolated from Tengu-no-mugimeshi.</title>
        <authorList>
            <person name="Wang C.M."/>
            <person name="Zheng Y."/>
            <person name="Sakai Y."/>
            <person name="Toyoda A."/>
            <person name="Minakuchi Y."/>
            <person name="Abe K."/>
            <person name="Yokota A."/>
            <person name="Yabe S."/>
        </authorList>
    </citation>
    <scope>NUCLEOTIDE SEQUENCE [LARGE SCALE GENOMIC DNA]</scope>
    <source>
        <strain evidence="6">Uno11</strain>
    </source>
</reference>
<dbReference type="Proteomes" id="UP000287188">
    <property type="component" value="Unassembled WGS sequence"/>
</dbReference>
<keyword evidence="3" id="KW-0560">Oxidoreductase</keyword>
<evidence type="ECO:0000256" key="3">
    <source>
        <dbReference type="ARBA" id="ARBA00023002"/>
    </source>
</evidence>
<dbReference type="InterPro" id="IPR051312">
    <property type="entry name" value="Diverse_Substr_Oxidored"/>
</dbReference>
<evidence type="ECO:0000313" key="6">
    <source>
        <dbReference type="Proteomes" id="UP000287188"/>
    </source>
</evidence>
<evidence type="ECO:0000256" key="2">
    <source>
        <dbReference type="ARBA" id="ARBA00022827"/>
    </source>
</evidence>
<evidence type="ECO:0000259" key="4">
    <source>
        <dbReference type="PROSITE" id="PS51387"/>
    </source>
</evidence>
<gene>
    <name evidence="5" type="ORF">KDK_04130</name>
</gene>
<evidence type="ECO:0000256" key="1">
    <source>
        <dbReference type="ARBA" id="ARBA00022630"/>
    </source>
</evidence>
<dbReference type="GO" id="GO:0071949">
    <property type="term" value="F:FAD binding"/>
    <property type="evidence" value="ECO:0007669"/>
    <property type="project" value="InterPro"/>
</dbReference>
<dbReference type="Gene3D" id="3.30.465.10">
    <property type="match status" value="1"/>
</dbReference>
<dbReference type="Gene3D" id="3.30.390.50">
    <property type="entry name" value="CO dehydrogenase flavoprotein, C-terminal domain"/>
    <property type="match status" value="1"/>
</dbReference>
<dbReference type="PANTHER" id="PTHR42659:SF2">
    <property type="entry name" value="XANTHINE DEHYDROGENASE SUBUNIT C-RELATED"/>
    <property type="match status" value="1"/>
</dbReference>
<feature type="domain" description="FAD-binding PCMH-type" evidence="4">
    <location>
        <begin position="1"/>
        <end position="106"/>
    </location>
</feature>
<dbReference type="InterPro" id="IPR016166">
    <property type="entry name" value="FAD-bd_PCMH"/>
</dbReference>
<organism evidence="5 6">
    <name type="scientific">Dictyobacter kobayashii</name>
    <dbReference type="NCBI Taxonomy" id="2014872"/>
    <lineage>
        <taxon>Bacteria</taxon>
        <taxon>Bacillati</taxon>
        <taxon>Chloroflexota</taxon>
        <taxon>Ktedonobacteria</taxon>
        <taxon>Ktedonobacterales</taxon>
        <taxon>Dictyobacteraceae</taxon>
        <taxon>Dictyobacter</taxon>
    </lineage>
</organism>